<protein>
    <recommendedName>
        <fullName evidence="4">JmjC domain-containing protein</fullName>
    </recommendedName>
</protein>
<dbReference type="AlphaFoldDB" id="A0A0H2RFF5"/>
<dbReference type="OrthoDB" id="3270451at2759"/>
<sequence>MQPGTVHFVISTEDCITVGGHFYSPATLDKTMMSLVTKRYVAPQTTNTAHSHCGVLFLRMLSYLVYVFKNDGNKGSNTVWTPSSEQLAHIVVIASYLDQLAPGPFDKDTANDIDPISEDDESKDDGEASATEEAEKPKRKCKAKKPVVVSIDSKHSCATMDLNKLPKTWQHTQEFEHDFSYAKLTLIPTVIRLATTRYPDIVRQISAVQDTLLRYSKAFDDQLAHLNRLKGWEVHDPIKRSDKLTNLLKNLLTEDDLKFLREERQREKKHKPKVVEGKHNLTGLNQSDSPNLKVKRQCTLRVVRCRRQRAWKDK</sequence>
<feature type="compositionally biased region" description="Acidic residues" evidence="1">
    <location>
        <begin position="115"/>
        <end position="124"/>
    </location>
</feature>
<feature type="region of interest" description="Disordered" evidence="1">
    <location>
        <begin position="268"/>
        <end position="288"/>
    </location>
</feature>
<evidence type="ECO:0008006" key="4">
    <source>
        <dbReference type="Google" id="ProtNLM"/>
    </source>
</evidence>
<evidence type="ECO:0000256" key="1">
    <source>
        <dbReference type="SAM" id="MobiDB-lite"/>
    </source>
</evidence>
<name>A0A0H2RFF5_9AGAM</name>
<evidence type="ECO:0000313" key="3">
    <source>
        <dbReference type="Proteomes" id="UP000053477"/>
    </source>
</evidence>
<keyword evidence="3" id="KW-1185">Reference proteome</keyword>
<feature type="region of interest" description="Disordered" evidence="1">
    <location>
        <begin position="108"/>
        <end position="139"/>
    </location>
</feature>
<dbReference type="InParanoid" id="A0A0H2RFF5"/>
<organism evidence="2 3">
    <name type="scientific">Schizopora paradoxa</name>
    <dbReference type="NCBI Taxonomy" id="27342"/>
    <lineage>
        <taxon>Eukaryota</taxon>
        <taxon>Fungi</taxon>
        <taxon>Dikarya</taxon>
        <taxon>Basidiomycota</taxon>
        <taxon>Agaricomycotina</taxon>
        <taxon>Agaricomycetes</taxon>
        <taxon>Hymenochaetales</taxon>
        <taxon>Schizoporaceae</taxon>
        <taxon>Schizopora</taxon>
    </lineage>
</organism>
<dbReference type="EMBL" id="KQ086029">
    <property type="protein sequence ID" value="KLO10312.1"/>
    <property type="molecule type" value="Genomic_DNA"/>
</dbReference>
<proteinExistence type="predicted"/>
<evidence type="ECO:0000313" key="2">
    <source>
        <dbReference type="EMBL" id="KLO10312.1"/>
    </source>
</evidence>
<reference evidence="2 3" key="1">
    <citation type="submission" date="2015-04" db="EMBL/GenBank/DDBJ databases">
        <title>Complete genome sequence of Schizopora paradoxa KUC8140, a cosmopolitan wood degrader in East Asia.</title>
        <authorList>
            <consortium name="DOE Joint Genome Institute"/>
            <person name="Min B."/>
            <person name="Park H."/>
            <person name="Jang Y."/>
            <person name="Kim J.-J."/>
            <person name="Kim K.H."/>
            <person name="Pangilinan J."/>
            <person name="Lipzen A."/>
            <person name="Riley R."/>
            <person name="Grigoriev I.V."/>
            <person name="Spatafora J.W."/>
            <person name="Choi I.-G."/>
        </authorList>
    </citation>
    <scope>NUCLEOTIDE SEQUENCE [LARGE SCALE GENOMIC DNA]</scope>
    <source>
        <strain evidence="2 3">KUC8140</strain>
    </source>
</reference>
<dbReference type="Proteomes" id="UP000053477">
    <property type="component" value="Unassembled WGS sequence"/>
</dbReference>
<accession>A0A0H2RFF5</accession>
<gene>
    <name evidence="2" type="ORF">SCHPADRAFT_892419</name>
</gene>